<organism evidence="3 4">
    <name type="scientific">Hypsibius exemplaris</name>
    <name type="common">Freshwater tardigrade</name>
    <dbReference type="NCBI Taxonomy" id="2072580"/>
    <lineage>
        <taxon>Eukaryota</taxon>
        <taxon>Metazoa</taxon>
        <taxon>Ecdysozoa</taxon>
        <taxon>Tardigrada</taxon>
        <taxon>Eutardigrada</taxon>
        <taxon>Parachela</taxon>
        <taxon>Hypsibioidea</taxon>
        <taxon>Hypsibiidae</taxon>
        <taxon>Hypsibius</taxon>
    </lineage>
</organism>
<reference evidence="4" key="1">
    <citation type="submission" date="2017-01" db="EMBL/GenBank/DDBJ databases">
        <title>Comparative genomics of anhydrobiosis in the tardigrade Hypsibius dujardini.</title>
        <authorList>
            <person name="Yoshida Y."/>
            <person name="Koutsovoulos G."/>
            <person name="Laetsch D."/>
            <person name="Stevens L."/>
            <person name="Kumar S."/>
            <person name="Horikawa D."/>
            <person name="Ishino K."/>
            <person name="Komine S."/>
            <person name="Tomita M."/>
            <person name="Blaxter M."/>
            <person name="Arakawa K."/>
        </authorList>
    </citation>
    <scope>NUCLEOTIDE SEQUENCE [LARGE SCALE GENOMIC DNA]</scope>
    <source>
        <strain evidence="4">Z151</strain>
    </source>
</reference>
<name>A0A1W0WNR1_HYPEX</name>
<sequence length="357" mass="40185">MSFPTWNLILISFTFLFATAQVTTASNSAALARDLSADWQVLSSIITCSNGADVSCVEQLPRFWDIKNGGRVKREFPDGELDVPESISKRAARQSDCQDTLTAYGTAAAAFIGCSVDNSRPILLCEKCVESYLIAQAAFVAYAKTKDENNKSCDDIVYGSDLIEVVHRANRSIESLWGDSHCAYCFDSYYIRYGTVVYSFAQSLIVFDQKHQNLTGCFTDHGVVINTGVAEDMGNITNSSLVCKECYPYYKDLSDFFLKTYTEDITKTCMDVVDVMNQTRRMWGRYFQCEDRHPSMFLPWTVAIIIFASTVVFYIGMLFNSTFEYYVIRRQDRLVTSPFVGINESTSSSSNMSYPPL</sequence>
<comment type="caution">
    <text evidence="3">The sequence shown here is derived from an EMBL/GenBank/DDBJ whole genome shotgun (WGS) entry which is preliminary data.</text>
</comment>
<evidence type="ECO:0000313" key="3">
    <source>
        <dbReference type="EMBL" id="OQV16860.1"/>
    </source>
</evidence>
<dbReference type="EMBL" id="MTYJ01000069">
    <property type="protein sequence ID" value="OQV16860.1"/>
    <property type="molecule type" value="Genomic_DNA"/>
</dbReference>
<keyword evidence="2" id="KW-0732">Signal</keyword>
<dbReference type="PANTHER" id="PTHR15644:SF2">
    <property type="entry name" value="OSTEOPETROSIS-ASSOCIATED TRANSMEMBRANE PROTEIN 1"/>
    <property type="match status" value="1"/>
</dbReference>
<evidence type="ECO:0000256" key="1">
    <source>
        <dbReference type="SAM" id="Phobius"/>
    </source>
</evidence>
<gene>
    <name evidence="3" type="ORF">BV898_09032</name>
</gene>
<dbReference type="OrthoDB" id="8021850at2759"/>
<dbReference type="GO" id="GO:0005829">
    <property type="term" value="C:cytosol"/>
    <property type="evidence" value="ECO:0007669"/>
    <property type="project" value="TreeGrafter"/>
</dbReference>
<dbReference type="Pfam" id="PF09777">
    <property type="entry name" value="OSTMP1"/>
    <property type="match status" value="1"/>
</dbReference>
<dbReference type="Proteomes" id="UP000192578">
    <property type="component" value="Unassembled WGS sequence"/>
</dbReference>
<keyword evidence="1" id="KW-0472">Membrane</keyword>
<keyword evidence="1" id="KW-1133">Transmembrane helix</keyword>
<dbReference type="AlphaFoldDB" id="A0A1W0WNR1"/>
<feature type="chain" id="PRO_5012619173" evidence="2">
    <location>
        <begin position="26"/>
        <end position="357"/>
    </location>
</feature>
<dbReference type="InterPro" id="IPR019172">
    <property type="entry name" value="Osteopetrosis-assoc_TM_1"/>
</dbReference>
<proteinExistence type="predicted"/>
<keyword evidence="1 3" id="KW-0812">Transmembrane</keyword>
<accession>A0A1W0WNR1</accession>
<evidence type="ECO:0000256" key="2">
    <source>
        <dbReference type="SAM" id="SignalP"/>
    </source>
</evidence>
<protein>
    <submittedName>
        <fullName evidence="3">Osteopetrosis-associated transmembrane protein 1</fullName>
    </submittedName>
</protein>
<feature type="signal peptide" evidence="2">
    <location>
        <begin position="1"/>
        <end position="25"/>
    </location>
</feature>
<evidence type="ECO:0000313" key="4">
    <source>
        <dbReference type="Proteomes" id="UP000192578"/>
    </source>
</evidence>
<keyword evidence="4" id="KW-1185">Reference proteome</keyword>
<feature type="transmembrane region" description="Helical" evidence="1">
    <location>
        <begin position="297"/>
        <end position="319"/>
    </location>
</feature>
<dbReference type="PANTHER" id="PTHR15644">
    <property type="entry name" value="OSTEOPETROSIS ASSOCIATED TRANSMEMBRANE PROTEIN 1"/>
    <property type="match status" value="1"/>
</dbReference>